<name>A0A4C1UXN8_EUMVA</name>
<dbReference type="EMBL" id="BGZK01000243">
    <property type="protein sequence ID" value="GBP31228.1"/>
    <property type="molecule type" value="Genomic_DNA"/>
</dbReference>
<keyword evidence="1" id="KW-0808">Transferase</keyword>
<dbReference type="GO" id="GO:0003964">
    <property type="term" value="F:RNA-directed DNA polymerase activity"/>
    <property type="evidence" value="ECO:0007669"/>
    <property type="project" value="UniProtKB-KW"/>
</dbReference>
<evidence type="ECO:0000313" key="2">
    <source>
        <dbReference type="Proteomes" id="UP000299102"/>
    </source>
</evidence>
<dbReference type="AlphaFoldDB" id="A0A4C1UXN8"/>
<accession>A0A4C1UXN8</accession>
<reference evidence="1 2" key="1">
    <citation type="journal article" date="2019" name="Commun. Biol.">
        <title>The bagworm genome reveals a unique fibroin gene that provides high tensile strength.</title>
        <authorList>
            <person name="Kono N."/>
            <person name="Nakamura H."/>
            <person name="Ohtoshi R."/>
            <person name="Tomita M."/>
            <person name="Numata K."/>
            <person name="Arakawa K."/>
        </authorList>
    </citation>
    <scope>NUCLEOTIDE SEQUENCE [LARGE SCALE GENOMIC DNA]</scope>
</reference>
<keyword evidence="2" id="KW-1185">Reference proteome</keyword>
<proteinExistence type="predicted"/>
<sequence length="130" mass="15176">MLDRKRKLSRRNKRIIYKMCIRTVMTYASPAFAHAAPKVLGRLQVIQNKFCRSATNAHWCIRNSILHRDLELSAIAKFIWTHPNDSSISRGLVPMRSFVQQLTTNHHIPAILFVDHGMYLMIHLTLLQRQ</sequence>
<organism evidence="1 2">
    <name type="scientific">Eumeta variegata</name>
    <name type="common">Bagworm moth</name>
    <name type="synonym">Eumeta japonica</name>
    <dbReference type="NCBI Taxonomy" id="151549"/>
    <lineage>
        <taxon>Eukaryota</taxon>
        <taxon>Metazoa</taxon>
        <taxon>Ecdysozoa</taxon>
        <taxon>Arthropoda</taxon>
        <taxon>Hexapoda</taxon>
        <taxon>Insecta</taxon>
        <taxon>Pterygota</taxon>
        <taxon>Neoptera</taxon>
        <taxon>Endopterygota</taxon>
        <taxon>Lepidoptera</taxon>
        <taxon>Glossata</taxon>
        <taxon>Ditrysia</taxon>
        <taxon>Tineoidea</taxon>
        <taxon>Psychidae</taxon>
        <taxon>Oiketicinae</taxon>
        <taxon>Eumeta</taxon>
    </lineage>
</organism>
<comment type="caution">
    <text evidence="1">The sequence shown here is derived from an EMBL/GenBank/DDBJ whole genome shotgun (WGS) entry which is preliminary data.</text>
</comment>
<gene>
    <name evidence="1" type="primary">RTase</name>
    <name evidence="1" type="ORF">EVAR_21508_1</name>
</gene>
<keyword evidence="1" id="KW-0548">Nucleotidyltransferase</keyword>
<evidence type="ECO:0000313" key="1">
    <source>
        <dbReference type="EMBL" id="GBP31228.1"/>
    </source>
</evidence>
<protein>
    <submittedName>
        <fullName evidence="1">Probable RNA-directed DNA polymerase from transposon BS</fullName>
    </submittedName>
</protein>
<dbReference type="OrthoDB" id="10050074at2759"/>
<keyword evidence="1" id="KW-0695">RNA-directed DNA polymerase</keyword>
<dbReference type="Proteomes" id="UP000299102">
    <property type="component" value="Unassembled WGS sequence"/>
</dbReference>